<accession>F9CZY1</accession>
<reference evidence="1 2" key="1">
    <citation type="submission" date="2011-04" db="EMBL/GenBank/DDBJ databases">
        <authorList>
            <person name="Muzny D."/>
            <person name="Qin X."/>
            <person name="Deng J."/>
            <person name="Jiang H."/>
            <person name="Liu Y."/>
            <person name="Qu J."/>
            <person name="Song X.-Z."/>
            <person name="Zhang L."/>
            <person name="Thornton R."/>
            <person name="Coyle M."/>
            <person name="Francisco L."/>
            <person name="Jackson L."/>
            <person name="Javaid M."/>
            <person name="Korchina V."/>
            <person name="Kovar C."/>
            <person name="Mata R."/>
            <person name="Mathew T."/>
            <person name="Ngo R."/>
            <person name="Nguyen L."/>
            <person name="Nguyen N."/>
            <person name="Okwuonu G."/>
            <person name="Ongeri F."/>
            <person name="Pham C."/>
            <person name="Simmons D."/>
            <person name="Wilczek-Boney K."/>
            <person name="Hale W."/>
            <person name="Jakkamsetti A."/>
            <person name="Pham P."/>
            <person name="Ruth R."/>
            <person name="San Lucas F."/>
            <person name="Warren J."/>
            <person name="Zhang J."/>
            <person name="Zhao Z."/>
            <person name="Zhou C."/>
            <person name="Zhu D."/>
            <person name="Lee S."/>
            <person name="Bess C."/>
            <person name="Blankenburg K."/>
            <person name="Forbes L."/>
            <person name="Fu Q."/>
            <person name="Gubbala S."/>
            <person name="Hirani K."/>
            <person name="Jayaseelan J.C."/>
            <person name="Lara F."/>
            <person name="Munidasa M."/>
            <person name="Palculict T."/>
            <person name="Patil S."/>
            <person name="Pu L.-L."/>
            <person name="Saada N."/>
            <person name="Tang L."/>
            <person name="Weissenberger G."/>
            <person name="Zhu Y."/>
            <person name="Hemphill L."/>
            <person name="Shang Y."/>
            <person name="Youmans B."/>
            <person name="Ayvaz T."/>
            <person name="Ross M."/>
            <person name="Santibanez J."/>
            <person name="Aqrawi P."/>
            <person name="Gross S."/>
            <person name="Joshi V."/>
            <person name="Fowler G."/>
            <person name="Nazareth L."/>
            <person name="Reid J."/>
            <person name="Worley K."/>
            <person name="Petrosino J."/>
            <person name="Highlander S."/>
            <person name="Gibbs R."/>
        </authorList>
    </citation>
    <scope>NUCLEOTIDE SEQUENCE [LARGE SCALE GENOMIC DNA]</scope>
    <source>
        <strain evidence="1 2">DSM 3688</strain>
    </source>
</reference>
<name>F9CZY1_PREDD</name>
<protein>
    <submittedName>
        <fullName evidence="1">Uncharacterized protein</fullName>
    </submittedName>
</protein>
<dbReference type="Proteomes" id="UP000007820">
    <property type="component" value="Unassembled WGS sequence"/>
</dbReference>
<dbReference type="AlphaFoldDB" id="F9CZY1"/>
<sequence>MSYKCFRLIHDKDNNKKGEKKRRPVYFSSFLFFKVEKFALSQ</sequence>
<organism evidence="1 2">
    <name type="scientific">Prevotella dentalis (strain ATCC 49559 / DSM 3688 / JCM 13448 / NCTC 12043 / ES 2772)</name>
    <name type="common">Mitsuokella dentalis</name>
    <dbReference type="NCBI Taxonomy" id="908937"/>
    <lineage>
        <taxon>Bacteria</taxon>
        <taxon>Pseudomonadati</taxon>
        <taxon>Bacteroidota</taxon>
        <taxon>Bacteroidia</taxon>
        <taxon>Bacteroidales</taxon>
        <taxon>Prevotellaceae</taxon>
        <taxon>Prevotella</taxon>
    </lineage>
</organism>
<proteinExistence type="predicted"/>
<evidence type="ECO:0000313" key="1">
    <source>
        <dbReference type="EMBL" id="EGQ17553.1"/>
    </source>
</evidence>
<gene>
    <name evidence="1" type="ORF">HMPREF9136_0158</name>
</gene>
<comment type="caution">
    <text evidence="1">The sequence shown here is derived from an EMBL/GenBank/DDBJ whole genome shotgun (WGS) entry which is preliminary data.</text>
</comment>
<evidence type="ECO:0000313" key="2">
    <source>
        <dbReference type="Proteomes" id="UP000007820"/>
    </source>
</evidence>
<dbReference type="EMBL" id="AFPW01000002">
    <property type="protein sequence ID" value="EGQ17553.1"/>
    <property type="molecule type" value="Genomic_DNA"/>
</dbReference>